<keyword evidence="3" id="KW-1185">Reference proteome</keyword>
<feature type="transmembrane region" description="Helical" evidence="1">
    <location>
        <begin position="133"/>
        <end position="152"/>
    </location>
</feature>
<sequence>MRKPVSNAARLGALSVFVLAALSLRLQFDASRMMPGSGPATATLWLMAGYFTVLTNLLVAVLTGLVAMRWRVPGGVAFAGVLAIVMVGLVYHLLLAGLSDPQALAWWADQGLHTAVPVLTLAWWLVFAPVPRWQALTGGLIWPVAYLIYALVRGGVTGFWPYPFVDVARLGWGGVALNSAGMVLAFAGVGMTLIALKRRLG</sequence>
<feature type="transmembrane region" description="Helical" evidence="1">
    <location>
        <begin position="43"/>
        <end position="68"/>
    </location>
</feature>
<keyword evidence="1" id="KW-0812">Transmembrane</keyword>
<dbReference type="RefSeq" id="WP_135429213.1">
    <property type="nucleotide sequence ID" value="NZ_RPEM01000002.1"/>
</dbReference>
<feature type="transmembrane region" description="Helical" evidence="1">
    <location>
        <begin position="75"/>
        <end position="98"/>
    </location>
</feature>
<evidence type="ECO:0000256" key="1">
    <source>
        <dbReference type="SAM" id="Phobius"/>
    </source>
</evidence>
<name>A0ABY2KRN2_9RHOB</name>
<keyword evidence="1" id="KW-1133">Transmembrane helix</keyword>
<dbReference type="InterPro" id="IPR049713">
    <property type="entry name" value="Pr6Pr-like"/>
</dbReference>
<dbReference type="EMBL" id="RPEM01000002">
    <property type="protein sequence ID" value="TGD44826.1"/>
    <property type="molecule type" value="Genomic_DNA"/>
</dbReference>
<gene>
    <name evidence="2" type="ORF">EEB11_04510</name>
</gene>
<evidence type="ECO:0000313" key="3">
    <source>
        <dbReference type="Proteomes" id="UP000297741"/>
    </source>
</evidence>
<accession>A0ABY2KRN2</accession>
<reference evidence="2 3" key="1">
    <citation type="submission" date="2018-11" db="EMBL/GenBank/DDBJ databases">
        <title>Tabrizicola sp. isolated from sediment of alpine lake.</title>
        <authorList>
            <person name="Liu Z."/>
        </authorList>
    </citation>
    <scope>NUCLEOTIDE SEQUENCE [LARGE SCALE GENOMIC DNA]</scope>
    <source>
        <strain evidence="2 3">DRYC-M-16</strain>
    </source>
</reference>
<comment type="caution">
    <text evidence="2">The sequence shown here is derived from an EMBL/GenBank/DDBJ whole genome shotgun (WGS) entry which is preliminary data.</text>
</comment>
<organism evidence="2 3">
    <name type="scientific">Pseudotabrizicola sediminis</name>
    <dbReference type="NCBI Taxonomy" id="2486418"/>
    <lineage>
        <taxon>Bacteria</taxon>
        <taxon>Pseudomonadati</taxon>
        <taxon>Pseudomonadota</taxon>
        <taxon>Alphaproteobacteria</taxon>
        <taxon>Rhodobacterales</taxon>
        <taxon>Paracoccaceae</taxon>
        <taxon>Pseudotabrizicola</taxon>
    </lineage>
</organism>
<evidence type="ECO:0008006" key="4">
    <source>
        <dbReference type="Google" id="ProtNLM"/>
    </source>
</evidence>
<feature type="transmembrane region" description="Helical" evidence="1">
    <location>
        <begin position="172"/>
        <end position="196"/>
    </location>
</feature>
<evidence type="ECO:0000313" key="2">
    <source>
        <dbReference type="EMBL" id="TGD44826.1"/>
    </source>
</evidence>
<protein>
    <recommendedName>
        <fullName evidence="4">FAR-17a/AIG1-like protein</fullName>
    </recommendedName>
</protein>
<dbReference type="NCBIfam" id="NF038065">
    <property type="entry name" value="Pr6Pr"/>
    <property type="match status" value="1"/>
</dbReference>
<feature type="transmembrane region" description="Helical" evidence="1">
    <location>
        <begin position="104"/>
        <end position="126"/>
    </location>
</feature>
<dbReference type="Proteomes" id="UP000297741">
    <property type="component" value="Unassembled WGS sequence"/>
</dbReference>
<proteinExistence type="predicted"/>
<keyword evidence="1" id="KW-0472">Membrane</keyword>